<organism evidence="2 3">
    <name type="scientific">Mesonia algae</name>
    <dbReference type="NCBI Taxonomy" id="213248"/>
    <lineage>
        <taxon>Bacteria</taxon>
        <taxon>Pseudomonadati</taxon>
        <taxon>Bacteroidota</taxon>
        <taxon>Flavobacteriia</taxon>
        <taxon>Flavobacteriales</taxon>
        <taxon>Flavobacteriaceae</taxon>
        <taxon>Mesonia</taxon>
    </lineage>
</organism>
<dbReference type="Proteomes" id="UP000249542">
    <property type="component" value="Unassembled WGS sequence"/>
</dbReference>
<proteinExistence type="predicted"/>
<feature type="chain" id="PRO_5015899344" description="Lipoprotein" evidence="1">
    <location>
        <begin position="23"/>
        <end position="378"/>
    </location>
</feature>
<keyword evidence="3" id="KW-1185">Reference proteome</keyword>
<reference evidence="2 3" key="1">
    <citation type="submission" date="2018-06" db="EMBL/GenBank/DDBJ databases">
        <title>Genomic Encyclopedia of Archaeal and Bacterial Type Strains, Phase II (KMG-II): from individual species to whole genera.</title>
        <authorList>
            <person name="Goeker M."/>
        </authorList>
    </citation>
    <scope>NUCLEOTIDE SEQUENCE [LARGE SCALE GENOMIC DNA]</scope>
    <source>
        <strain evidence="2 3">DSM 15361</strain>
    </source>
</reference>
<dbReference type="RefSeq" id="WP_111540135.1">
    <property type="nucleotide sequence ID" value="NZ_QKYV01000002.1"/>
</dbReference>
<dbReference type="AlphaFoldDB" id="A0A2W7ISP0"/>
<protein>
    <recommendedName>
        <fullName evidence="4">Lipoprotein</fullName>
    </recommendedName>
</protein>
<evidence type="ECO:0000313" key="2">
    <source>
        <dbReference type="EMBL" id="PZW42477.1"/>
    </source>
</evidence>
<name>A0A2W7ISP0_9FLAO</name>
<accession>A0A2W7ISP0</accession>
<keyword evidence="1" id="KW-0732">Signal</keyword>
<comment type="caution">
    <text evidence="2">The sequence shown here is derived from an EMBL/GenBank/DDBJ whole genome shotgun (WGS) entry which is preliminary data.</text>
</comment>
<evidence type="ECO:0000313" key="3">
    <source>
        <dbReference type="Proteomes" id="UP000249542"/>
    </source>
</evidence>
<evidence type="ECO:0000256" key="1">
    <source>
        <dbReference type="SAM" id="SignalP"/>
    </source>
</evidence>
<dbReference type="EMBL" id="QKYV01000002">
    <property type="protein sequence ID" value="PZW42477.1"/>
    <property type="molecule type" value="Genomic_DNA"/>
</dbReference>
<dbReference type="PROSITE" id="PS51257">
    <property type="entry name" value="PROKAR_LIPOPROTEIN"/>
    <property type="match status" value="1"/>
</dbReference>
<feature type="signal peptide" evidence="1">
    <location>
        <begin position="1"/>
        <end position="22"/>
    </location>
</feature>
<sequence length="378" mass="43089">MKNQYSYFVLLLVILSSCSSKTYTALYQESDISVSNQTPYYLPKNLLQLEVIYTLNEPRVEKNGIDLPLNTSNTKITIEDPIQVTNLLAADTSRKFVITGKQLTNSQFINGNSVQKNMYEEETTTITIQNNTTSTPSINLTVSSIEAEAYKSVLEILNNISKIKTKKDLEMTYNLVSFYKAQFKTLNNDFKPYIKKSKIKYTVVIDPAKLYTEGGKWSKLKDNQLYHTIYPSHIFEENSILLDTIKLTTPKLQELKIPTSSKEDPTEGIICLQSSSTLLTAKINDVKLDSKKLNIAQYGSIRRITKDDLKATNKSFPVLFKINNTERIINDIENIEPIEFNSSQTTTESQIAIEKAYKEKLQNINLLLEKLKERKATL</sequence>
<gene>
    <name evidence="2" type="ORF">LX95_00789</name>
</gene>
<evidence type="ECO:0008006" key="4">
    <source>
        <dbReference type="Google" id="ProtNLM"/>
    </source>
</evidence>